<dbReference type="InterPro" id="IPR008638">
    <property type="entry name" value="FhaB/CdiA-like_TPS"/>
</dbReference>
<comment type="caution">
    <text evidence="2">The sequence shown here is derived from an EMBL/GenBank/DDBJ whole genome shotgun (WGS) entry which is preliminary data.</text>
</comment>
<feature type="domain" description="Filamentous haemagglutinin FhaB/tRNA nuclease CdiA-like TPS" evidence="1">
    <location>
        <begin position="40"/>
        <end position="150"/>
    </location>
</feature>
<dbReference type="PATRIC" id="fig|1618023.3.peg.4350"/>
<protein>
    <recommendedName>
        <fullName evidence="1">Filamentous haemagglutinin FhaB/tRNA nuclease CdiA-like TPS domain-containing protein</fullName>
    </recommendedName>
</protein>
<evidence type="ECO:0000259" key="1">
    <source>
        <dbReference type="SMART" id="SM00912"/>
    </source>
</evidence>
<evidence type="ECO:0000313" key="3">
    <source>
        <dbReference type="Proteomes" id="UP000032452"/>
    </source>
</evidence>
<name>A0A0D8ZRZ4_9CYAN</name>
<dbReference type="Proteomes" id="UP000032452">
    <property type="component" value="Unassembled WGS sequence"/>
</dbReference>
<dbReference type="InterPro" id="IPR011050">
    <property type="entry name" value="Pectin_lyase_fold/virulence"/>
</dbReference>
<organism evidence="2 3">
    <name type="scientific">Aliterella atlantica CENA595</name>
    <dbReference type="NCBI Taxonomy" id="1618023"/>
    <lineage>
        <taxon>Bacteria</taxon>
        <taxon>Bacillati</taxon>
        <taxon>Cyanobacteriota</taxon>
        <taxon>Cyanophyceae</taxon>
        <taxon>Chroococcidiopsidales</taxon>
        <taxon>Aliterellaceae</taxon>
        <taxon>Aliterella</taxon>
    </lineage>
</organism>
<reference evidence="2 3" key="1">
    <citation type="submission" date="2015-02" db="EMBL/GenBank/DDBJ databases">
        <title>Draft genome of a novel marine cyanobacterium (Chroococcales) isolated from South Atlantic Ocean.</title>
        <authorList>
            <person name="Rigonato J."/>
            <person name="Alvarenga D.O."/>
            <person name="Branco L.H."/>
            <person name="Varani A.M."/>
            <person name="Brandini F.P."/>
            <person name="Fiore M.F."/>
        </authorList>
    </citation>
    <scope>NUCLEOTIDE SEQUENCE [LARGE SCALE GENOMIC DNA]</scope>
    <source>
        <strain evidence="2 3">CENA595</strain>
    </source>
</reference>
<dbReference type="Pfam" id="PF05860">
    <property type="entry name" value="TPS"/>
    <property type="match status" value="1"/>
</dbReference>
<dbReference type="AlphaFoldDB" id="A0A0D8ZRZ4"/>
<proteinExistence type="predicted"/>
<evidence type="ECO:0000313" key="2">
    <source>
        <dbReference type="EMBL" id="KJH71578.1"/>
    </source>
</evidence>
<keyword evidence="3" id="KW-1185">Reference proteome</keyword>
<dbReference type="InterPro" id="IPR012334">
    <property type="entry name" value="Pectin_lyas_fold"/>
</dbReference>
<dbReference type="NCBIfam" id="TIGR01901">
    <property type="entry name" value="adhes_NPXG"/>
    <property type="match status" value="1"/>
</dbReference>
<sequence>MPRLSWQLALTSGIIVGRMLLGWTSWAAAQSRPIADDTLGNERSVVVPLDSSLPGDRIEGGARRGDNLFHSLQQLNVDPGRSVYFSDPGVDNIITRVTGGTSSQIDGILGVSGNANLFLINPSGIIFGANARLDVSGSFTATTADALEFGERGDFSATNPTAPPLLTVQPSAFLFNQINPAPIASNSKIELGDNPSGATGFGLRVLEGEGLTLLGGNISMDGGGLNALGGRVEIGGLSAPGTVSRNTDGSLSFPDGIARADVSLTNQSLIDVAADGGGSITINAGDLEISGSVLSAGIGRNSGFIGAQAGDITLIANTIRGRESARIRNQVRVSGIGNAGNISIATGSLSLTDGTRLQANTFGQGNAGDVFINASKDVSLNNSIIFSSVGDVSADTQAIGEGGNIYITTGSLSLADGAQLQANTFGQGDAGDVIINAREGVALNGSSAIFSSVDTTETMQAVGEGGDIRITTGSLALTDSAALVAITIGQGNAGNVIINASEGVSLHNSSIYSSVGTADNKQAIGEGGNIDITAGSISLADGAQLQANTFGQGNAGNVIIDARDRVNIEGINQQGFLSAIITASQASAEGQGGDIRIAADSIRIADGAVVSAETSSRFGGGSVTFNAKTFEAIGGGKVNTDTDGRGGAGNITINAKSRITLFGSNPSNIPINDLEATGLYANTLDSSGSGGTVKVTTGKLEVFDGATIAVSSEGEGRAGDIDITANRVHLNNSSRLSAETTTVKGGNITLNNVELLQLRNSSLISTTAGTANAGGNGGNINIDSDLIVAFPKENSDIRANAFTGSGGNVSIDSQGLFGIAFQAQDNPITNDITASSEQGLQGNVNIELPEIDPRRDLTQLPQEVVDVSSRIAQGCRDSNGARQNRGEFIVKGRGGLPPSPTDSLVGDESLANWVTLEQTSRQEKTTTTIPTPETRTTAAPIVEAQGWIVDKNGKVTLIATAPTSAAQANLICQKQENK</sequence>
<dbReference type="EMBL" id="JYON01000011">
    <property type="protein sequence ID" value="KJH71578.1"/>
    <property type="molecule type" value="Genomic_DNA"/>
</dbReference>
<dbReference type="SMART" id="SM00912">
    <property type="entry name" value="Haemagg_act"/>
    <property type="match status" value="1"/>
</dbReference>
<dbReference type="Gene3D" id="2.160.20.10">
    <property type="entry name" value="Single-stranded right-handed beta-helix, Pectin lyase-like"/>
    <property type="match status" value="3"/>
</dbReference>
<dbReference type="SUPFAM" id="SSF51126">
    <property type="entry name" value="Pectin lyase-like"/>
    <property type="match status" value="3"/>
</dbReference>
<dbReference type="OrthoDB" id="526886at2"/>
<dbReference type="STRING" id="1618023.UH38_12385"/>
<accession>A0A0D8ZRZ4</accession>
<gene>
    <name evidence="2" type="ORF">UH38_12385</name>
</gene>
<dbReference type="RefSeq" id="WP_045054958.1">
    <property type="nucleotide sequence ID" value="NZ_CAWMDP010000048.1"/>
</dbReference>